<evidence type="ECO:0000256" key="1">
    <source>
        <dbReference type="SAM" id="MobiDB-lite"/>
    </source>
</evidence>
<feature type="compositionally biased region" description="Gly residues" evidence="1">
    <location>
        <begin position="70"/>
        <end position="91"/>
    </location>
</feature>
<gene>
    <name evidence="3" type="ORF">DCAF_LOCUS5132</name>
</gene>
<accession>A0AAV1R328</accession>
<name>A0AAV1R328_9ROSI</name>
<comment type="caution">
    <text evidence="3">The sequence shown here is derived from an EMBL/GenBank/DDBJ whole genome shotgun (WGS) entry which is preliminary data.</text>
</comment>
<sequence>MDKMKSYVFVALFVVLIATEGIFVQGNDSGNDNGNKGNNNGNENNGNSKGNGNHGDKKGNNNDGNDNGNGNKGGNNGNGNNGNGKGKGNGGNTDYDDLSPLGSGEERAHCKAKGYCNNKILVCPAQCPEKKPKKNKKHKACFVDCSSKCEVTCKHRKPNCNGYGSLCYDPRFVGGDGVMFYFHGAKGGNFAIVSDDNLQINAHFIGSRPQGRTRDFTWVQALSVMFDSHNLIIAANKVSNWDDNVDSLTARFDGEAIDIPADGEAEWRSNSEERQVIVERTDETNAVKVIVAGLVEMDIKVRPIGKQENEVHHYQLPHNDAFAHLETQFRFKNLTDLVEGVLGKTYRPGYVSPVKIGVPMPMTGGEDKYQTPSLLSPFCRLCRFQGPSTGMATI</sequence>
<feature type="region of interest" description="Disordered" evidence="1">
    <location>
        <begin position="28"/>
        <end position="98"/>
    </location>
</feature>
<feature type="compositionally biased region" description="Low complexity" evidence="1">
    <location>
        <begin position="28"/>
        <end position="51"/>
    </location>
</feature>
<dbReference type="InterPro" id="IPR009646">
    <property type="entry name" value="Root_cap"/>
</dbReference>
<dbReference type="PANTHER" id="PTHR31656">
    <property type="entry name" value="ROOT CAP DOMAIN-CONTAINING PROTEIN"/>
    <property type="match status" value="1"/>
</dbReference>
<proteinExistence type="predicted"/>
<dbReference type="Pfam" id="PF06830">
    <property type="entry name" value="Root_cap"/>
    <property type="match status" value="1"/>
</dbReference>
<organism evidence="3 4">
    <name type="scientific">Dovyalis caffra</name>
    <dbReference type="NCBI Taxonomy" id="77055"/>
    <lineage>
        <taxon>Eukaryota</taxon>
        <taxon>Viridiplantae</taxon>
        <taxon>Streptophyta</taxon>
        <taxon>Embryophyta</taxon>
        <taxon>Tracheophyta</taxon>
        <taxon>Spermatophyta</taxon>
        <taxon>Magnoliopsida</taxon>
        <taxon>eudicotyledons</taxon>
        <taxon>Gunneridae</taxon>
        <taxon>Pentapetalae</taxon>
        <taxon>rosids</taxon>
        <taxon>fabids</taxon>
        <taxon>Malpighiales</taxon>
        <taxon>Salicaceae</taxon>
        <taxon>Flacourtieae</taxon>
        <taxon>Dovyalis</taxon>
    </lineage>
</organism>
<feature type="signal peptide" evidence="2">
    <location>
        <begin position="1"/>
        <end position="26"/>
    </location>
</feature>
<feature type="chain" id="PRO_5043460730" description="Root cap" evidence="2">
    <location>
        <begin position="27"/>
        <end position="394"/>
    </location>
</feature>
<dbReference type="Proteomes" id="UP001314170">
    <property type="component" value="Unassembled WGS sequence"/>
</dbReference>
<protein>
    <recommendedName>
        <fullName evidence="5">Root cap</fullName>
    </recommendedName>
</protein>
<dbReference type="AlphaFoldDB" id="A0AAV1R328"/>
<dbReference type="EMBL" id="CAWUPB010000851">
    <property type="protein sequence ID" value="CAK7327420.1"/>
    <property type="molecule type" value="Genomic_DNA"/>
</dbReference>
<keyword evidence="2" id="KW-0732">Signal</keyword>
<keyword evidence="4" id="KW-1185">Reference proteome</keyword>
<reference evidence="3 4" key="1">
    <citation type="submission" date="2024-01" db="EMBL/GenBank/DDBJ databases">
        <authorList>
            <person name="Waweru B."/>
        </authorList>
    </citation>
    <scope>NUCLEOTIDE SEQUENCE [LARGE SCALE GENOMIC DNA]</scope>
</reference>
<evidence type="ECO:0000313" key="4">
    <source>
        <dbReference type="Proteomes" id="UP001314170"/>
    </source>
</evidence>
<evidence type="ECO:0008006" key="5">
    <source>
        <dbReference type="Google" id="ProtNLM"/>
    </source>
</evidence>
<evidence type="ECO:0000256" key="2">
    <source>
        <dbReference type="SAM" id="SignalP"/>
    </source>
</evidence>
<evidence type="ECO:0000313" key="3">
    <source>
        <dbReference type="EMBL" id="CAK7327420.1"/>
    </source>
</evidence>